<gene>
    <name evidence="2" type="ORF">Sjap_017277</name>
</gene>
<feature type="domain" description="DUF4218" evidence="1">
    <location>
        <begin position="1"/>
        <end position="46"/>
    </location>
</feature>
<keyword evidence="3" id="KW-1185">Reference proteome</keyword>
<reference evidence="2 3" key="1">
    <citation type="submission" date="2024-01" db="EMBL/GenBank/DDBJ databases">
        <title>Genome assemblies of Stephania.</title>
        <authorList>
            <person name="Yang L."/>
        </authorList>
    </citation>
    <scope>NUCLEOTIDE SEQUENCE [LARGE SCALE GENOMIC DNA]</scope>
    <source>
        <strain evidence="2">QJT</strain>
        <tissue evidence="2">Leaf</tissue>
    </source>
</reference>
<dbReference type="PANTHER" id="PTHR48258:SF8">
    <property type="entry name" value="DUF4216 DOMAIN-CONTAINING PROTEIN"/>
    <property type="match status" value="1"/>
</dbReference>
<sequence length="101" mass="12031">MYPFERYMKKLKNYCKNRARPEGCMSECYIADECVRFCSRKLEQSTDMGDQECQDNNIHNETMLEGEPISAVYRKMLSDDMLEKAHRCILFNLKIVEPYLE</sequence>
<evidence type="ECO:0000313" key="2">
    <source>
        <dbReference type="EMBL" id="KAK9109217.1"/>
    </source>
</evidence>
<evidence type="ECO:0000313" key="3">
    <source>
        <dbReference type="Proteomes" id="UP001417504"/>
    </source>
</evidence>
<dbReference type="InterPro" id="IPR025452">
    <property type="entry name" value="DUF4218"/>
</dbReference>
<dbReference type="Pfam" id="PF13960">
    <property type="entry name" value="DUF4218"/>
    <property type="match status" value="1"/>
</dbReference>
<dbReference type="AlphaFoldDB" id="A0AAP0I5U9"/>
<proteinExistence type="predicted"/>
<organism evidence="2 3">
    <name type="scientific">Stephania japonica</name>
    <dbReference type="NCBI Taxonomy" id="461633"/>
    <lineage>
        <taxon>Eukaryota</taxon>
        <taxon>Viridiplantae</taxon>
        <taxon>Streptophyta</taxon>
        <taxon>Embryophyta</taxon>
        <taxon>Tracheophyta</taxon>
        <taxon>Spermatophyta</taxon>
        <taxon>Magnoliopsida</taxon>
        <taxon>Ranunculales</taxon>
        <taxon>Menispermaceae</taxon>
        <taxon>Menispermoideae</taxon>
        <taxon>Cissampelideae</taxon>
        <taxon>Stephania</taxon>
    </lineage>
</organism>
<dbReference type="Proteomes" id="UP001417504">
    <property type="component" value="Unassembled WGS sequence"/>
</dbReference>
<evidence type="ECO:0000259" key="1">
    <source>
        <dbReference type="Pfam" id="PF13960"/>
    </source>
</evidence>
<dbReference type="EMBL" id="JBBNAE010000007">
    <property type="protein sequence ID" value="KAK9109217.1"/>
    <property type="molecule type" value="Genomic_DNA"/>
</dbReference>
<name>A0AAP0I5U9_9MAGN</name>
<accession>A0AAP0I5U9</accession>
<protein>
    <recommendedName>
        <fullName evidence="1">DUF4218 domain-containing protein</fullName>
    </recommendedName>
</protein>
<comment type="caution">
    <text evidence="2">The sequence shown here is derived from an EMBL/GenBank/DDBJ whole genome shotgun (WGS) entry which is preliminary data.</text>
</comment>
<dbReference type="PANTHER" id="PTHR48258">
    <property type="entry name" value="DUF4218 DOMAIN-CONTAINING PROTEIN-RELATED"/>
    <property type="match status" value="1"/>
</dbReference>